<keyword evidence="3" id="KW-1185">Reference proteome</keyword>
<evidence type="ECO:0000313" key="3">
    <source>
        <dbReference type="Proteomes" id="UP000028715"/>
    </source>
</evidence>
<dbReference type="AlphaFoldDB" id="A0A085ZJL8"/>
<proteinExistence type="predicted"/>
<dbReference type="eggNOG" id="ENOG5030QRF">
    <property type="taxonomic scope" value="Bacteria"/>
</dbReference>
<reference evidence="2 3" key="1">
    <citation type="submission" date="2014-07" db="EMBL/GenBank/DDBJ databases">
        <title>Genome of Flavobacterium reichenbachii LMG 25512.</title>
        <authorList>
            <person name="Stropko S.J."/>
            <person name="Pipes S.E."/>
            <person name="Newman J.D."/>
        </authorList>
    </citation>
    <scope>NUCLEOTIDE SEQUENCE [LARGE SCALE GENOMIC DNA]</scope>
    <source>
        <strain evidence="2 3">LMG 25512</strain>
    </source>
</reference>
<sequence>MATTSKLNDTLKSEISEKENVKSEKKVELDFAKNKELLDIILLLPKEAFSSWDWDLEERTKWYNEIKANNYYIDDTPNFFDQIYFEPNKAFFSIVDGPWYINIYKTAENSFIVVTDDIVGDGNELSFYEVKSNKIEKYLNEELFFSNYKELIKNKDADEDCTEKLEVLNDPIFQFDFSVNNKIEIEGSWVLTQNEYGNCLLGNAIQYNFNPETKKFEVEKIYWKQKKNN</sequence>
<evidence type="ECO:0000313" key="2">
    <source>
        <dbReference type="EMBL" id="KFF04632.1"/>
    </source>
</evidence>
<gene>
    <name evidence="2" type="ORF">IW19_03385</name>
</gene>
<feature type="coiled-coil region" evidence="1">
    <location>
        <begin position="8"/>
        <end position="35"/>
    </location>
</feature>
<protein>
    <submittedName>
        <fullName evidence="2">Uncharacterized protein</fullName>
    </submittedName>
</protein>
<accession>A0A085ZJL8</accession>
<organism evidence="2 3">
    <name type="scientific">Flavobacterium reichenbachii</name>
    <dbReference type="NCBI Taxonomy" id="362418"/>
    <lineage>
        <taxon>Bacteria</taxon>
        <taxon>Pseudomonadati</taxon>
        <taxon>Bacteroidota</taxon>
        <taxon>Flavobacteriia</taxon>
        <taxon>Flavobacteriales</taxon>
        <taxon>Flavobacteriaceae</taxon>
        <taxon>Flavobacterium</taxon>
    </lineage>
</organism>
<dbReference type="Proteomes" id="UP000028715">
    <property type="component" value="Unassembled WGS sequence"/>
</dbReference>
<comment type="caution">
    <text evidence="2">The sequence shown here is derived from an EMBL/GenBank/DDBJ whole genome shotgun (WGS) entry which is preliminary data.</text>
</comment>
<keyword evidence="1" id="KW-0175">Coiled coil</keyword>
<evidence type="ECO:0000256" key="1">
    <source>
        <dbReference type="SAM" id="Coils"/>
    </source>
</evidence>
<name>A0A085ZJL8_9FLAO</name>
<dbReference type="EMBL" id="JPRL01000001">
    <property type="protein sequence ID" value="KFF04632.1"/>
    <property type="molecule type" value="Genomic_DNA"/>
</dbReference>